<reference evidence="2 3" key="1">
    <citation type="submission" date="2023-08" db="EMBL/GenBank/DDBJ databases">
        <title>Annotated Genome Sequence of Vanrija albida AlHP1.</title>
        <authorList>
            <person name="Herzog R."/>
        </authorList>
    </citation>
    <scope>NUCLEOTIDE SEQUENCE [LARGE SCALE GENOMIC DNA]</scope>
    <source>
        <strain evidence="2 3">AlHP1</strain>
    </source>
</reference>
<evidence type="ECO:0000313" key="3">
    <source>
        <dbReference type="Proteomes" id="UP001565368"/>
    </source>
</evidence>
<dbReference type="Proteomes" id="UP001565368">
    <property type="component" value="Unassembled WGS sequence"/>
</dbReference>
<evidence type="ECO:0000256" key="1">
    <source>
        <dbReference type="SAM" id="MobiDB-lite"/>
    </source>
</evidence>
<comment type="caution">
    <text evidence="2">The sequence shown here is derived from an EMBL/GenBank/DDBJ whole genome shotgun (WGS) entry which is preliminary data.</text>
</comment>
<feature type="region of interest" description="Disordered" evidence="1">
    <location>
        <begin position="31"/>
        <end position="93"/>
    </location>
</feature>
<organism evidence="2 3">
    <name type="scientific">Vanrija albida</name>
    <dbReference type="NCBI Taxonomy" id="181172"/>
    <lineage>
        <taxon>Eukaryota</taxon>
        <taxon>Fungi</taxon>
        <taxon>Dikarya</taxon>
        <taxon>Basidiomycota</taxon>
        <taxon>Agaricomycotina</taxon>
        <taxon>Tremellomycetes</taxon>
        <taxon>Trichosporonales</taxon>
        <taxon>Trichosporonaceae</taxon>
        <taxon>Vanrija</taxon>
    </lineage>
</organism>
<gene>
    <name evidence="2" type="ORF">Q8F55_008672</name>
</gene>
<dbReference type="GeneID" id="95989715"/>
<keyword evidence="3" id="KW-1185">Reference proteome</keyword>
<dbReference type="RefSeq" id="XP_069204993.1">
    <property type="nucleotide sequence ID" value="XM_069357056.1"/>
</dbReference>
<sequence length="93" mass="9643">MLRLALSRAACAAPRAAVLPAARAISADALAHTAPKETEGPLFTGKKKAAGSAAAKPNDTGDYKPQGKKGVRSKMTAGKGFDELKKRHDEGKD</sequence>
<dbReference type="EMBL" id="JBBXJM010000007">
    <property type="protein sequence ID" value="KAL1405049.1"/>
    <property type="molecule type" value="Genomic_DNA"/>
</dbReference>
<accession>A0ABR3PRJ6</accession>
<protein>
    <submittedName>
        <fullName evidence="2">Uncharacterized protein</fullName>
    </submittedName>
</protein>
<proteinExistence type="predicted"/>
<evidence type="ECO:0000313" key="2">
    <source>
        <dbReference type="EMBL" id="KAL1405049.1"/>
    </source>
</evidence>
<feature type="compositionally biased region" description="Basic and acidic residues" evidence="1">
    <location>
        <begin position="80"/>
        <end position="93"/>
    </location>
</feature>
<name>A0ABR3PRJ6_9TREE</name>